<reference evidence="9" key="1">
    <citation type="submission" date="2018-03" db="EMBL/GenBank/DDBJ databases">
        <title>The relapsing fever spirochete Borrelia turicatae persists in the highly oxidative environment of its soft-bodied tick vector.</title>
        <authorList>
            <person name="Bourret T.J."/>
            <person name="Boyle W.K."/>
            <person name="Valenzuela J.G."/>
            <person name="Oliveira F."/>
            <person name="Lopez J.E."/>
        </authorList>
    </citation>
    <scope>NUCLEOTIDE SEQUENCE</scope>
    <source>
        <strain evidence="9">Kansas strain/isolate</strain>
        <tissue evidence="9">Salivary glands</tissue>
    </source>
</reference>
<dbReference type="AlphaFoldDB" id="A0A2R5LBG6"/>
<organism evidence="9">
    <name type="scientific">Ornithodoros turicata</name>
    <dbReference type="NCBI Taxonomy" id="34597"/>
    <lineage>
        <taxon>Eukaryota</taxon>
        <taxon>Metazoa</taxon>
        <taxon>Ecdysozoa</taxon>
        <taxon>Arthropoda</taxon>
        <taxon>Chelicerata</taxon>
        <taxon>Arachnida</taxon>
        <taxon>Acari</taxon>
        <taxon>Parasitiformes</taxon>
        <taxon>Ixodida</taxon>
        <taxon>Ixodoidea</taxon>
        <taxon>Argasidae</taxon>
        <taxon>Ornithodorinae</taxon>
        <taxon>Ornithodoros</taxon>
    </lineage>
</organism>
<feature type="region of interest" description="Disordered" evidence="5">
    <location>
        <begin position="540"/>
        <end position="581"/>
    </location>
</feature>
<feature type="compositionally biased region" description="Pro residues" evidence="5">
    <location>
        <begin position="572"/>
        <end position="581"/>
    </location>
</feature>
<dbReference type="PANTHER" id="PTHR15937:SF3">
    <property type="entry name" value="TRANSMEMBRANE 7 SUPERFAMILY MEMBER 3"/>
    <property type="match status" value="1"/>
</dbReference>
<protein>
    <submittedName>
        <fullName evidence="9">Putative conserved plasma membrane protein</fullName>
    </submittedName>
</protein>
<evidence type="ECO:0000256" key="4">
    <source>
        <dbReference type="ARBA" id="ARBA00023136"/>
    </source>
</evidence>
<dbReference type="InterPro" id="IPR042502">
    <property type="entry name" value="TM7SF3"/>
</dbReference>
<feature type="transmembrane region" description="Helical" evidence="6">
    <location>
        <begin position="406"/>
        <end position="424"/>
    </location>
</feature>
<keyword evidence="2 6" id="KW-0812">Transmembrane</keyword>
<evidence type="ECO:0000259" key="8">
    <source>
        <dbReference type="Pfam" id="PF13886"/>
    </source>
</evidence>
<feature type="transmembrane region" description="Helical" evidence="6">
    <location>
        <begin position="349"/>
        <end position="369"/>
    </location>
</feature>
<feature type="transmembrane region" description="Helical" evidence="6">
    <location>
        <begin position="376"/>
        <end position="394"/>
    </location>
</feature>
<dbReference type="GO" id="GO:0043069">
    <property type="term" value="P:negative regulation of programmed cell death"/>
    <property type="evidence" value="ECO:0007669"/>
    <property type="project" value="TreeGrafter"/>
</dbReference>
<keyword evidence="7" id="KW-0732">Signal</keyword>
<evidence type="ECO:0000256" key="5">
    <source>
        <dbReference type="SAM" id="MobiDB-lite"/>
    </source>
</evidence>
<sequence length="581" mass="64585">MIYNCFIAHVAVFLSIAQSAYQLQPAPKVEATIGTSKVFSTAVELPANSTTQFTALGIGATLRYLVFEVHTQVEPVTLSYHSDYPSKVTDSDSGTNCGLVSLLDAFSVEATTFIHNPLNKNVSALLVVLSHGQEDPIPGGCNMEFPVEISPFLRLSVSRADVTVEFQHASKGYPRDGAQPHCDRGLSNFHYQTYVYYLNQRDYTELHYFDGISRMIDAQSIKENAHAVHGHREIPQTRALLLSYPGEGAVFNIIVRYESPDGEVREAAYVPIATYGCTWFAREKGCEQMSGGLGMVFAIVITLVGLIICFRGHRLFTFSMFFFGFLAFALMSFVLLTKYGSFSDTDRDVLTFVGGALGGILWMGFWWFLGVPVISIILSGLVFGFLLASTLLFTPFGDSYFLKSDFIYWMFLICIMLIIVILLLPVTKFLSILSCAVVGGYCSIIALDLYLKTSLSFIILNVLKRSLIEGGYHASNEVPFQANDVILSLTWATLCILGLLLQLRFERDRPPFPQSPYRNWLRERARRAGRRIAATCTCRAPQASPSAPPFRSETDPLLGGSGHTVRQYNTMPEPPPPYFND</sequence>
<evidence type="ECO:0000256" key="7">
    <source>
        <dbReference type="SAM" id="SignalP"/>
    </source>
</evidence>
<dbReference type="PANTHER" id="PTHR15937">
    <property type="entry name" value="TRANSMEMBRANE 7 SUPERFAMILY MEMBER 3"/>
    <property type="match status" value="1"/>
</dbReference>
<keyword evidence="4 6" id="KW-0472">Membrane</keyword>
<feature type="domain" description="TM7S3/TM198-like" evidence="8">
    <location>
        <begin position="299"/>
        <end position="503"/>
    </location>
</feature>
<evidence type="ECO:0000313" key="9">
    <source>
        <dbReference type="EMBL" id="MBY06808.1"/>
    </source>
</evidence>
<feature type="transmembrane region" description="Helical" evidence="6">
    <location>
        <begin position="315"/>
        <end position="337"/>
    </location>
</feature>
<accession>A0A2R5LBG6</accession>
<comment type="subcellular location">
    <subcellularLocation>
        <location evidence="1">Membrane</location>
        <topology evidence="1">Multi-pass membrane protein</topology>
    </subcellularLocation>
</comment>
<evidence type="ECO:0000256" key="3">
    <source>
        <dbReference type="ARBA" id="ARBA00022989"/>
    </source>
</evidence>
<name>A0A2R5LBG6_9ACAR</name>
<feature type="chain" id="PRO_5015353292" evidence="7">
    <location>
        <begin position="23"/>
        <end position="581"/>
    </location>
</feature>
<feature type="transmembrane region" description="Helical" evidence="6">
    <location>
        <begin position="429"/>
        <end position="451"/>
    </location>
</feature>
<dbReference type="Pfam" id="PF13886">
    <property type="entry name" value="TM7S3_TM198"/>
    <property type="match status" value="1"/>
</dbReference>
<proteinExistence type="predicted"/>
<dbReference type="Pfam" id="PF25992">
    <property type="entry name" value="Ig_TM7SF3_N"/>
    <property type="match status" value="1"/>
</dbReference>
<evidence type="ECO:0000256" key="2">
    <source>
        <dbReference type="ARBA" id="ARBA00022692"/>
    </source>
</evidence>
<feature type="transmembrane region" description="Helical" evidence="6">
    <location>
        <begin position="289"/>
        <end position="308"/>
    </location>
</feature>
<dbReference type="GO" id="GO:0005886">
    <property type="term" value="C:plasma membrane"/>
    <property type="evidence" value="ECO:0007669"/>
    <property type="project" value="TreeGrafter"/>
</dbReference>
<keyword evidence="3 6" id="KW-1133">Transmembrane helix</keyword>
<dbReference type="EMBL" id="GGLE01002682">
    <property type="protein sequence ID" value="MBY06808.1"/>
    <property type="molecule type" value="Transcribed_RNA"/>
</dbReference>
<evidence type="ECO:0000256" key="6">
    <source>
        <dbReference type="SAM" id="Phobius"/>
    </source>
</evidence>
<evidence type="ECO:0000256" key="1">
    <source>
        <dbReference type="ARBA" id="ARBA00004141"/>
    </source>
</evidence>
<feature type="signal peptide" evidence="7">
    <location>
        <begin position="1"/>
        <end position="22"/>
    </location>
</feature>
<dbReference type="InterPro" id="IPR025256">
    <property type="entry name" value="TM7S3/TM198-like_dom"/>
</dbReference>